<accession>A0A2P2IR68</accession>
<organism evidence="1">
    <name type="scientific">Rhizophora mucronata</name>
    <name type="common">Asiatic mangrove</name>
    <dbReference type="NCBI Taxonomy" id="61149"/>
    <lineage>
        <taxon>Eukaryota</taxon>
        <taxon>Viridiplantae</taxon>
        <taxon>Streptophyta</taxon>
        <taxon>Embryophyta</taxon>
        <taxon>Tracheophyta</taxon>
        <taxon>Spermatophyta</taxon>
        <taxon>Magnoliopsida</taxon>
        <taxon>eudicotyledons</taxon>
        <taxon>Gunneridae</taxon>
        <taxon>Pentapetalae</taxon>
        <taxon>rosids</taxon>
        <taxon>fabids</taxon>
        <taxon>Malpighiales</taxon>
        <taxon>Rhizophoraceae</taxon>
        <taxon>Rhizophora</taxon>
    </lineage>
</organism>
<dbReference type="AlphaFoldDB" id="A0A2P2IR68"/>
<evidence type="ECO:0000313" key="1">
    <source>
        <dbReference type="EMBL" id="MBW83690.1"/>
    </source>
</evidence>
<dbReference type="EMBL" id="GGEC01003207">
    <property type="protein sequence ID" value="MBW83690.1"/>
    <property type="molecule type" value="Transcribed_RNA"/>
</dbReference>
<reference evidence="1" key="1">
    <citation type="submission" date="2018-02" db="EMBL/GenBank/DDBJ databases">
        <title>Rhizophora mucronata_Transcriptome.</title>
        <authorList>
            <person name="Meera S.P."/>
            <person name="Sreeshan A."/>
            <person name="Augustine A."/>
        </authorList>
    </citation>
    <scope>NUCLEOTIDE SEQUENCE</scope>
    <source>
        <tissue evidence="1">Leaf</tissue>
    </source>
</reference>
<name>A0A2P2IR68_RHIMU</name>
<proteinExistence type="predicted"/>
<protein>
    <submittedName>
        <fullName evidence="1">Uncharacterized protein</fullName>
    </submittedName>
</protein>
<sequence>MAATRDDDGEMNSLLSNFGQIYEVHFFCKLLSVYCRCPFLFGYRENEREHPQRKGKFISTFFLLERMASILLLFVANSSVNIV</sequence>